<dbReference type="Proteomes" id="UP000006727">
    <property type="component" value="Chromosome 21"/>
</dbReference>
<reference evidence="1 2" key="1">
    <citation type="journal article" date="2008" name="Science">
        <title>The Physcomitrella genome reveals evolutionary insights into the conquest of land by plants.</title>
        <authorList>
            <person name="Rensing S."/>
            <person name="Lang D."/>
            <person name="Zimmer A."/>
            <person name="Terry A."/>
            <person name="Salamov A."/>
            <person name="Shapiro H."/>
            <person name="Nishiyama T."/>
            <person name="Perroud P.-F."/>
            <person name="Lindquist E."/>
            <person name="Kamisugi Y."/>
            <person name="Tanahashi T."/>
            <person name="Sakakibara K."/>
            <person name="Fujita T."/>
            <person name="Oishi K."/>
            <person name="Shin-I T."/>
            <person name="Kuroki Y."/>
            <person name="Toyoda A."/>
            <person name="Suzuki Y."/>
            <person name="Hashimoto A."/>
            <person name="Yamaguchi K."/>
            <person name="Sugano A."/>
            <person name="Kohara Y."/>
            <person name="Fujiyama A."/>
            <person name="Anterola A."/>
            <person name="Aoki S."/>
            <person name="Ashton N."/>
            <person name="Barbazuk W.B."/>
            <person name="Barker E."/>
            <person name="Bennetzen J."/>
            <person name="Bezanilla M."/>
            <person name="Blankenship R."/>
            <person name="Cho S.H."/>
            <person name="Dutcher S."/>
            <person name="Estelle M."/>
            <person name="Fawcett J.A."/>
            <person name="Gundlach H."/>
            <person name="Hanada K."/>
            <person name="Heyl A."/>
            <person name="Hicks K.A."/>
            <person name="Hugh J."/>
            <person name="Lohr M."/>
            <person name="Mayer K."/>
            <person name="Melkozernov A."/>
            <person name="Murata T."/>
            <person name="Nelson D."/>
            <person name="Pils B."/>
            <person name="Prigge M."/>
            <person name="Reiss B."/>
            <person name="Renner T."/>
            <person name="Rombauts S."/>
            <person name="Rushton P."/>
            <person name="Sanderfoot A."/>
            <person name="Schween G."/>
            <person name="Shiu S.-H."/>
            <person name="Stueber K."/>
            <person name="Theodoulou F.L."/>
            <person name="Tu H."/>
            <person name="Van de Peer Y."/>
            <person name="Verrier P.J."/>
            <person name="Waters E."/>
            <person name="Wood A."/>
            <person name="Yang L."/>
            <person name="Cove D."/>
            <person name="Cuming A."/>
            <person name="Hasebe M."/>
            <person name="Lucas S."/>
            <person name="Mishler D.B."/>
            <person name="Reski R."/>
            <person name="Grigoriev I."/>
            <person name="Quatrano R.S."/>
            <person name="Boore J.L."/>
        </authorList>
    </citation>
    <scope>NUCLEOTIDE SEQUENCE [LARGE SCALE GENOMIC DNA]</scope>
    <source>
        <strain evidence="1 2">cv. Gransden 2004</strain>
    </source>
</reference>
<dbReference type="InParanoid" id="A0A7I3Z5A4"/>
<reference evidence="1 2" key="2">
    <citation type="journal article" date="2018" name="Plant J.">
        <title>The Physcomitrella patens chromosome-scale assembly reveals moss genome structure and evolution.</title>
        <authorList>
            <person name="Lang D."/>
            <person name="Ullrich K.K."/>
            <person name="Murat F."/>
            <person name="Fuchs J."/>
            <person name="Jenkins J."/>
            <person name="Haas F.B."/>
            <person name="Piednoel M."/>
            <person name="Gundlach H."/>
            <person name="Van Bel M."/>
            <person name="Meyberg R."/>
            <person name="Vives C."/>
            <person name="Morata J."/>
            <person name="Symeonidi A."/>
            <person name="Hiss M."/>
            <person name="Muchero W."/>
            <person name="Kamisugi Y."/>
            <person name="Saleh O."/>
            <person name="Blanc G."/>
            <person name="Decker E.L."/>
            <person name="van Gessel N."/>
            <person name="Grimwood J."/>
            <person name="Hayes R.D."/>
            <person name="Graham S.W."/>
            <person name="Gunter L.E."/>
            <person name="McDaniel S.F."/>
            <person name="Hoernstein S.N.W."/>
            <person name="Larsson A."/>
            <person name="Li F.W."/>
            <person name="Perroud P.F."/>
            <person name="Phillips J."/>
            <person name="Ranjan P."/>
            <person name="Rokshar D.S."/>
            <person name="Rothfels C.J."/>
            <person name="Schneider L."/>
            <person name="Shu S."/>
            <person name="Stevenson D.W."/>
            <person name="Thummler F."/>
            <person name="Tillich M."/>
            <person name="Villarreal Aguilar J.C."/>
            <person name="Widiez T."/>
            <person name="Wong G.K."/>
            <person name="Wymore A."/>
            <person name="Zhang Y."/>
            <person name="Zimmer A.D."/>
            <person name="Quatrano R.S."/>
            <person name="Mayer K.F.X."/>
            <person name="Goodstein D."/>
            <person name="Casacuberta J.M."/>
            <person name="Vandepoele K."/>
            <person name="Reski R."/>
            <person name="Cuming A.C."/>
            <person name="Tuskan G.A."/>
            <person name="Maumus F."/>
            <person name="Salse J."/>
            <person name="Schmutz J."/>
            <person name="Rensing S.A."/>
        </authorList>
    </citation>
    <scope>NUCLEOTIDE SEQUENCE [LARGE SCALE GENOMIC DNA]</scope>
    <source>
        <strain evidence="1 2">cv. Gransden 2004</strain>
    </source>
</reference>
<dbReference type="EMBL" id="ABEU02000021">
    <property type="status" value="NOT_ANNOTATED_CDS"/>
    <property type="molecule type" value="Genomic_DNA"/>
</dbReference>
<name>A0A7I3Z5A4_PHYPA</name>
<organism evidence="1 2">
    <name type="scientific">Physcomitrium patens</name>
    <name type="common">Spreading-leaved earth moss</name>
    <name type="synonym">Physcomitrella patens</name>
    <dbReference type="NCBI Taxonomy" id="3218"/>
    <lineage>
        <taxon>Eukaryota</taxon>
        <taxon>Viridiplantae</taxon>
        <taxon>Streptophyta</taxon>
        <taxon>Embryophyta</taxon>
        <taxon>Bryophyta</taxon>
        <taxon>Bryophytina</taxon>
        <taxon>Bryopsida</taxon>
        <taxon>Funariidae</taxon>
        <taxon>Funariales</taxon>
        <taxon>Funariaceae</taxon>
        <taxon>Physcomitrium</taxon>
    </lineage>
</organism>
<dbReference type="Gramene" id="Pp3c21_15670V3.3">
    <property type="protein sequence ID" value="PAC:32915843.CDS.1"/>
    <property type="gene ID" value="Pp3c21_15670"/>
</dbReference>
<protein>
    <submittedName>
        <fullName evidence="1">Uncharacterized protein</fullName>
    </submittedName>
</protein>
<dbReference type="AlphaFoldDB" id="A0A7I3Z5A4"/>
<accession>A0A7I3Z5A4</accession>
<sequence length="71" mass="7863">MLELPLVKNLALVEVGFSQFEKHFVGDGRDSTKRHVDPDIISTILVHVGAMLKTRKASVPGECEIVLHLAR</sequence>
<evidence type="ECO:0000313" key="2">
    <source>
        <dbReference type="Proteomes" id="UP000006727"/>
    </source>
</evidence>
<evidence type="ECO:0000313" key="1">
    <source>
        <dbReference type="EnsemblPlants" id="PAC:32915843.CDS.1"/>
    </source>
</evidence>
<dbReference type="EnsemblPlants" id="Pp3c21_15670V3.3">
    <property type="protein sequence ID" value="PAC:32915843.CDS.1"/>
    <property type="gene ID" value="Pp3c21_15670"/>
</dbReference>
<reference evidence="1" key="3">
    <citation type="submission" date="2020-12" db="UniProtKB">
        <authorList>
            <consortium name="EnsemblPlants"/>
        </authorList>
    </citation>
    <scope>IDENTIFICATION</scope>
</reference>
<keyword evidence="2" id="KW-1185">Reference proteome</keyword>
<proteinExistence type="predicted"/>